<reference evidence="6" key="1">
    <citation type="submission" date="2021-01" db="EMBL/GenBank/DDBJ databases">
        <title>Whole genome shotgun sequence of Virgisporangium aurantiacum NBRC 16421.</title>
        <authorList>
            <person name="Komaki H."/>
            <person name="Tamura T."/>
        </authorList>
    </citation>
    <scope>NUCLEOTIDE SEQUENCE</scope>
    <source>
        <strain evidence="6">NBRC 16421</strain>
    </source>
</reference>
<dbReference type="SUPFAM" id="SSF46689">
    <property type="entry name" value="Homeodomain-like"/>
    <property type="match status" value="1"/>
</dbReference>
<organism evidence="6 7">
    <name type="scientific">Virgisporangium aurantiacum</name>
    <dbReference type="NCBI Taxonomy" id="175570"/>
    <lineage>
        <taxon>Bacteria</taxon>
        <taxon>Bacillati</taxon>
        <taxon>Actinomycetota</taxon>
        <taxon>Actinomycetes</taxon>
        <taxon>Micromonosporales</taxon>
        <taxon>Micromonosporaceae</taxon>
        <taxon>Virgisporangium</taxon>
    </lineage>
</organism>
<protein>
    <recommendedName>
        <fullName evidence="5">HTH araC/xylS-type domain-containing protein</fullName>
    </recommendedName>
</protein>
<dbReference type="PANTHER" id="PTHR46796">
    <property type="entry name" value="HTH-TYPE TRANSCRIPTIONAL ACTIVATOR RHAS-RELATED"/>
    <property type="match status" value="1"/>
</dbReference>
<accession>A0A8J4E455</accession>
<feature type="region of interest" description="Disordered" evidence="4">
    <location>
        <begin position="298"/>
        <end position="317"/>
    </location>
</feature>
<proteinExistence type="predicted"/>
<evidence type="ECO:0000259" key="5">
    <source>
        <dbReference type="PROSITE" id="PS01124"/>
    </source>
</evidence>
<dbReference type="GO" id="GO:0043565">
    <property type="term" value="F:sequence-specific DNA binding"/>
    <property type="evidence" value="ECO:0007669"/>
    <property type="project" value="InterPro"/>
</dbReference>
<comment type="caution">
    <text evidence="6">The sequence shown here is derived from an EMBL/GenBank/DDBJ whole genome shotgun (WGS) entry which is preliminary data.</text>
</comment>
<evidence type="ECO:0000313" key="6">
    <source>
        <dbReference type="EMBL" id="GIJ58647.1"/>
    </source>
</evidence>
<keyword evidence="2" id="KW-0238">DNA-binding</keyword>
<dbReference type="PROSITE" id="PS00041">
    <property type="entry name" value="HTH_ARAC_FAMILY_1"/>
    <property type="match status" value="1"/>
</dbReference>
<dbReference type="InterPro" id="IPR050204">
    <property type="entry name" value="AraC_XylS_family_regulators"/>
</dbReference>
<evidence type="ECO:0000256" key="2">
    <source>
        <dbReference type="ARBA" id="ARBA00023125"/>
    </source>
</evidence>
<name>A0A8J4E455_9ACTN</name>
<evidence type="ECO:0000256" key="1">
    <source>
        <dbReference type="ARBA" id="ARBA00023015"/>
    </source>
</evidence>
<dbReference type="Proteomes" id="UP000612585">
    <property type="component" value="Unassembled WGS sequence"/>
</dbReference>
<dbReference type="InterPro" id="IPR035418">
    <property type="entry name" value="AraC-bd_2"/>
</dbReference>
<evidence type="ECO:0000256" key="4">
    <source>
        <dbReference type="SAM" id="MobiDB-lite"/>
    </source>
</evidence>
<feature type="domain" description="HTH araC/xylS-type" evidence="5">
    <location>
        <begin position="200"/>
        <end position="301"/>
    </location>
</feature>
<dbReference type="Pfam" id="PF12833">
    <property type="entry name" value="HTH_18"/>
    <property type="match status" value="1"/>
</dbReference>
<keyword evidence="3" id="KW-0804">Transcription</keyword>
<dbReference type="PRINTS" id="PR00032">
    <property type="entry name" value="HTHARAC"/>
</dbReference>
<dbReference type="AlphaFoldDB" id="A0A8J4E455"/>
<dbReference type="InterPro" id="IPR009057">
    <property type="entry name" value="Homeodomain-like_sf"/>
</dbReference>
<dbReference type="InterPro" id="IPR018060">
    <property type="entry name" value="HTH_AraC"/>
</dbReference>
<dbReference type="Gene3D" id="1.10.10.60">
    <property type="entry name" value="Homeodomain-like"/>
    <property type="match status" value="1"/>
</dbReference>
<evidence type="ECO:0000256" key="3">
    <source>
        <dbReference type="ARBA" id="ARBA00023163"/>
    </source>
</evidence>
<sequence>MIRTWSTVDTEPRRQFEYWREMICEAFLDLSPESERRDRFAGTVTQWPTGIARIGSQGQRVRRTARDIARAPRAGFYANLQVRGSSVMRQAGRTAVLAPGDLAVVYTDEPFEFEFGTDFTQLSLFVPGLLLPGRVPTATRVGTVTGAGAAARHAMTALAGSPLAPESAARLATLTGGLLAVALTTVEPAETPGRNHRTYRAALADIVEHLGDDDLSPLATARRLGLSVRSLHGLFAGREHSYAGTVRRMRLELALRTLRDPNLAHLRVIDVAAEAGFGDVASFHRAFRREFGRTPASVRQPVVTTTQQRPGAGASRA</sequence>
<gene>
    <name evidence="6" type="ORF">Vau01_061630</name>
</gene>
<dbReference type="Pfam" id="PF14525">
    <property type="entry name" value="AraC_binding_2"/>
    <property type="match status" value="1"/>
</dbReference>
<dbReference type="GO" id="GO:0003700">
    <property type="term" value="F:DNA-binding transcription factor activity"/>
    <property type="evidence" value="ECO:0007669"/>
    <property type="project" value="InterPro"/>
</dbReference>
<dbReference type="InterPro" id="IPR018062">
    <property type="entry name" value="HTH_AraC-typ_CS"/>
</dbReference>
<dbReference type="SMART" id="SM00342">
    <property type="entry name" value="HTH_ARAC"/>
    <property type="match status" value="1"/>
</dbReference>
<keyword evidence="1" id="KW-0805">Transcription regulation</keyword>
<dbReference type="EMBL" id="BOPG01000037">
    <property type="protein sequence ID" value="GIJ58647.1"/>
    <property type="molecule type" value="Genomic_DNA"/>
</dbReference>
<dbReference type="RefSeq" id="WP_203999702.1">
    <property type="nucleotide sequence ID" value="NZ_BOPG01000037.1"/>
</dbReference>
<dbReference type="PROSITE" id="PS01124">
    <property type="entry name" value="HTH_ARAC_FAMILY_2"/>
    <property type="match status" value="1"/>
</dbReference>
<dbReference type="PANTHER" id="PTHR46796:SF6">
    <property type="entry name" value="ARAC SUBFAMILY"/>
    <property type="match status" value="1"/>
</dbReference>
<dbReference type="InterPro" id="IPR020449">
    <property type="entry name" value="Tscrpt_reg_AraC-type_HTH"/>
</dbReference>
<evidence type="ECO:0000313" key="7">
    <source>
        <dbReference type="Proteomes" id="UP000612585"/>
    </source>
</evidence>
<keyword evidence="7" id="KW-1185">Reference proteome</keyword>